<organism evidence="1 2">
    <name type="scientific">Lophiostoma macrostomum CBS 122681</name>
    <dbReference type="NCBI Taxonomy" id="1314788"/>
    <lineage>
        <taxon>Eukaryota</taxon>
        <taxon>Fungi</taxon>
        <taxon>Dikarya</taxon>
        <taxon>Ascomycota</taxon>
        <taxon>Pezizomycotina</taxon>
        <taxon>Dothideomycetes</taxon>
        <taxon>Pleosporomycetidae</taxon>
        <taxon>Pleosporales</taxon>
        <taxon>Lophiostomataceae</taxon>
        <taxon>Lophiostoma</taxon>
    </lineage>
</organism>
<reference evidence="1" key="1">
    <citation type="journal article" date="2020" name="Stud. Mycol.">
        <title>101 Dothideomycetes genomes: a test case for predicting lifestyles and emergence of pathogens.</title>
        <authorList>
            <person name="Haridas S."/>
            <person name="Albert R."/>
            <person name="Binder M."/>
            <person name="Bloem J."/>
            <person name="Labutti K."/>
            <person name="Salamov A."/>
            <person name="Andreopoulos B."/>
            <person name="Baker S."/>
            <person name="Barry K."/>
            <person name="Bills G."/>
            <person name="Bluhm B."/>
            <person name="Cannon C."/>
            <person name="Castanera R."/>
            <person name="Culley D."/>
            <person name="Daum C."/>
            <person name="Ezra D."/>
            <person name="Gonzalez J."/>
            <person name="Henrissat B."/>
            <person name="Kuo A."/>
            <person name="Liang C."/>
            <person name="Lipzen A."/>
            <person name="Lutzoni F."/>
            <person name="Magnuson J."/>
            <person name="Mondo S."/>
            <person name="Nolan M."/>
            <person name="Ohm R."/>
            <person name="Pangilinan J."/>
            <person name="Park H.-J."/>
            <person name="Ramirez L."/>
            <person name="Alfaro M."/>
            <person name="Sun H."/>
            <person name="Tritt A."/>
            <person name="Yoshinaga Y."/>
            <person name="Zwiers L.-H."/>
            <person name="Turgeon B."/>
            <person name="Goodwin S."/>
            <person name="Spatafora J."/>
            <person name="Crous P."/>
            <person name="Grigoriev I."/>
        </authorList>
    </citation>
    <scope>NUCLEOTIDE SEQUENCE</scope>
    <source>
        <strain evidence="1">CBS 122681</strain>
    </source>
</reference>
<dbReference type="AlphaFoldDB" id="A0A6A6SWL7"/>
<name>A0A6A6SWL7_9PLEO</name>
<dbReference type="Proteomes" id="UP000799324">
    <property type="component" value="Unassembled WGS sequence"/>
</dbReference>
<protein>
    <submittedName>
        <fullName evidence="1">Uncharacterized protein</fullName>
    </submittedName>
</protein>
<sequence>MDLNPAAVLLVFQSGPTTETEGLDHINAQRTVRRLRDYLLQRALTPVVAKMFPRCSLLRRHSYCYEPYKHLR</sequence>
<proteinExistence type="predicted"/>
<evidence type="ECO:0000313" key="2">
    <source>
        <dbReference type="Proteomes" id="UP000799324"/>
    </source>
</evidence>
<dbReference type="EMBL" id="MU004438">
    <property type="protein sequence ID" value="KAF2650983.1"/>
    <property type="molecule type" value="Genomic_DNA"/>
</dbReference>
<evidence type="ECO:0000313" key="1">
    <source>
        <dbReference type="EMBL" id="KAF2650983.1"/>
    </source>
</evidence>
<keyword evidence="2" id="KW-1185">Reference proteome</keyword>
<gene>
    <name evidence="1" type="ORF">K491DRAFT_696822</name>
</gene>
<accession>A0A6A6SWL7</accession>